<evidence type="ECO:0000313" key="1">
    <source>
        <dbReference type="EMBL" id="OQD91515.1"/>
    </source>
</evidence>
<protein>
    <submittedName>
        <fullName evidence="1">Uncharacterized protein</fullName>
    </submittedName>
</protein>
<comment type="caution">
    <text evidence="1">The sequence shown here is derived from an EMBL/GenBank/DDBJ whole genome shotgun (WGS) entry which is preliminary data.</text>
</comment>
<organism evidence="1 2">
    <name type="scientific">Penicillium solitum</name>
    <dbReference type="NCBI Taxonomy" id="60172"/>
    <lineage>
        <taxon>Eukaryota</taxon>
        <taxon>Fungi</taxon>
        <taxon>Dikarya</taxon>
        <taxon>Ascomycota</taxon>
        <taxon>Pezizomycotina</taxon>
        <taxon>Eurotiomycetes</taxon>
        <taxon>Eurotiomycetidae</taxon>
        <taxon>Eurotiales</taxon>
        <taxon>Aspergillaceae</taxon>
        <taxon>Penicillium</taxon>
    </lineage>
</organism>
<reference evidence="2" key="1">
    <citation type="journal article" date="2017" name="Nat. Microbiol.">
        <title>Global analysis of biosynthetic gene clusters reveals vast potential of secondary metabolite production in Penicillium species.</title>
        <authorList>
            <person name="Nielsen J.C."/>
            <person name="Grijseels S."/>
            <person name="Prigent S."/>
            <person name="Ji B."/>
            <person name="Dainat J."/>
            <person name="Nielsen K.F."/>
            <person name="Frisvad J.C."/>
            <person name="Workman M."/>
            <person name="Nielsen J."/>
        </authorList>
    </citation>
    <scope>NUCLEOTIDE SEQUENCE [LARGE SCALE GENOMIC DNA]</scope>
    <source>
        <strain evidence="2">IBT 29525</strain>
    </source>
</reference>
<name>A0A1V6QQL9_9EURO</name>
<keyword evidence="2" id="KW-1185">Reference proteome</keyword>
<gene>
    <name evidence="1" type="ORF">PENSOL_c052G05381</name>
</gene>
<accession>A0A1V6QQL9</accession>
<proteinExistence type="predicted"/>
<sequence length="338" mass="37045">MRGGLNVSHTCESTIPRIQQRTACHLQFTGTCKARYIADGFDLQLTGGQYITAGLVKKYKRIPARTLKSQIVEQCRIPDIILLMPLLNLRIGLEVSACTGNSQRTTLWDALRLSQTAADSTKGSSKYSREAPQALVRYPSGYAEYHGSDQEIPMPCTSIMCCTCAPVHLSDVFALALTVCSTSSETFSVVSASPSSASLTRAKDCDIDISLTEGLDTTAIFLSMPDLMGTFGNIQEEITQFLSAILLPEQKGMAAHKADWYETYPGIDRLGLPVGVYNTADQYNRTDVGLTEANTARSIASVAMNLLGNNTRWTNWRPKFAWLVKLPRTMGTPLIPKE</sequence>
<evidence type="ECO:0000313" key="2">
    <source>
        <dbReference type="Proteomes" id="UP000191612"/>
    </source>
</evidence>
<dbReference type="Proteomes" id="UP000191612">
    <property type="component" value="Unassembled WGS sequence"/>
</dbReference>
<dbReference type="EMBL" id="MDYO01000052">
    <property type="protein sequence ID" value="OQD91515.1"/>
    <property type="molecule type" value="Genomic_DNA"/>
</dbReference>
<dbReference type="STRING" id="60172.A0A1V6QQL9"/>
<dbReference type="AlphaFoldDB" id="A0A1V6QQL9"/>